<feature type="non-terminal residue" evidence="1">
    <location>
        <position position="1"/>
    </location>
</feature>
<reference evidence="1" key="1">
    <citation type="submission" date="2021-03" db="EMBL/GenBank/DDBJ databases">
        <authorList>
            <person name="Jaffe A."/>
        </authorList>
    </citation>
    <scope>NUCLEOTIDE SEQUENCE</scope>
    <source>
        <strain evidence="1">RIFCSPHIGHO2_01_FULL_AR10_44_11</strain>
    </source>
</reference>
<evidence type="ECO:0000313" key="1">
    <source>
        <dbReference type="EMBL" id="MBS3057077.1"/>
    </source>
</evidence>
<dbReference type="AlphaFoldDB" id="A0A8T4KSN2"/>
<dbReference type="EMBL" id="JAGVWD010000006">
    <property type="protein sequence ID" value="MBS3057077.1"/>
    <property type="molecule type" value="Genomic_DNA"/>
</dbReference>
<sequence>FVKQISDKQSCMYFCKQIAERCTVLYYDAEEIAPIVKCLSISYLTTFPSAGTLCNAIDDYALQDFYNDIPQGNYILISRPNPTTQVPTVCAYRHD</sequence>
<evidence type="ECO:0000313" key="2">
    <source>
        <dbReference type="Proteomes" id="UP000677687"/>
    </source>
</evidence>
<protein>
    <submittedName>
        <fullName evidence="1">Uncharacterized protein</fullName>
    </submittedName>
</protein>
<comment type="caution">
    <text evidence="1">The sequence shown here is derived from an EMBL/GenBank/DDBJ whole genome shotgun (WGS) entry which is preliminary data.</text>
</comment>
<name>A0A8T4KSN2_9ARCH</name>
<reference evidence="1" key="2">
    <citation type="submission" date="2021-05" db="EMBL/GenBank/DDBJ databases">
        <title>Protein family content uncovers lineage relationships and bacterial pathway maintenance mechanisms in DPANN archaea.</title>
        <authorList>
            <person name="Castelle C.J."/>
            <person name="Meheust R."/>
            <person name="Jaffe A.L."/>
            <person name="Seitz K."/>
            <person name="Gong X."/>
            <person name="Baker B.J."/>
            <person name="Banfield J.F."/>
        </authorList>
    </citation>
    <scope>NUCLEOTIDE SEQUENCE</scope>
    <source>
        <strain evidence="1">RIFCSPHIGHO2_01_FULL_AR10_44_11</strain>
    </source>
</reference>
<proteinExistence type="predicted"/>
<accession>A0A8T4KSN2</accession>
<gene>
    <name evidence="1" type="ORF">J4415_00440</name>
</gene>
<organism evidence="1 2">
    <name type="scientific">Candidatus Iainarchaeum sp</name>
    <dbReference type="NCBI Taxonomy" id="3101447"/>
    <lineage>
        <taxon>Archaea</taxon>
        <taxon>Candidatus Iainarchaeota</taxon>
        <taxon>Candidatus Iainarchaeia</taxon>
        <taxon>Candidatus Iainarchaeales</taxon>
        <taxon>Candidatus Iainarchaeaceae</taxon>
        <taxon>Candidatus Iainarchaeum</taxon>
    </lineage>
</organism>
<dbReference type="Proteomes" id="UP000677687">
    <property type="component" value="Unassembled WGS sequence"/>
</dbReference>